<dbReference type="Pfam" id="PF05673">
    <property type="entry name" value="DUF815"/>
    <property type="match status" value="1"/>
</dbReference>
<dbReference type="Gene3D" id="3.40.50.300">
    <property type="entry name" value="P-loop containing nucleotide triphosphate hydrolases"/>
    <property type="match status" value="1"/>
</dbReference>
<gene>
    <name evidence="2" type="ORF">BJP36_07285</name>
</gene>
<dbReference type="PANTHER" id="PTHR42935">
    <property type="entry name" value="SLR0930 PROTEIN"/>
    <property type="match status" value="1"/>
</dbReference>
<evidence type="ECO:0000313" key="3">
    <source>
        <dbReference type="Proteomes" id="UP000176944"/>
    </source>
</evidence>
<keyword evidence="2" id="KW-0547">Nucleotide-binding</keyword>
<dbReference type="AlphaFoldDB" id="A0A1D9FWN1"/>
<keyword evidence="2" id="KW-0067">ATP-binding</keyword>
<sequence length="444" mass="50761">MDKQTIDSIQYLRYQAASLLVYQSVLSEGVGLAFLKLLEAMVNSDVDDISCLKAYGDWFQGLASKNQSWQDYLFRQILRADNSFTRQVQGSELETLPPALVEAARHDLQALQNIYNCSSKQLCKWVKRASVLPVELVPWNCESSQSRSGADQIDKRSRWQGELQAKLNNLDNWADGLEAIAAYYREFGTGLFADYQGFRWQSGQLFGIANPDPIRLSELVGYELARTQLLKNTEFLLKGYRALNVLLYGSRGSGKSSLVKALLNEYGEQGLRIIEVPKSEMIDLPVITEQLRDQPQKFIIFIDDLSFEEDNDSYKALKVILEGNLTARPANVVVYATSNRRHLIREFFEDRPRPSNEEVHGWDTVHEKLSFSDRFGLTLTFEKADQKTYLKIVHHLATLAQIPLEPSEIRRRALQWAIRANGFSGRTARQFIDFLRAEEMGNRE</sequence>
<dbReference type="InterPro" id="IPR003593">
    <property type="entry name" value="AAA+_ATPase"/>
</dbReference>
<dbReference type="SMART" id="SM00382">
    <property type="entry name" value="AAA"/>
    <property type="match status" value="1"/>
</dbReference>
<dbReference type="SUPFAM" id="SSF52540">
    <property type="entry name" value="P-loop containing nucleoside triphosphate hydrolases"/>
    <property type="match status" value="1"/>
</dbReference>
<feature type="domain" description="AAA+ ATPase" evidence="1">
    <location>
        <begin position="241"/>
        <end position="364"/>
    </location>
</feature>
<dbReference type="PANTHER" id="PTHR42935:SF1">
    <property type="entry name" value="SLR0930 PROTEIN"/>
    <property type="match status" value="1"/>
</dbReference>
<proteinExistence type="predicted"/>
<protein>
    <submittedName>
        <fullName evidence="2">ATP-binding protein</fullName>
    </submittedName>
</protein>
<dbReference type="InterPro" id="IPR027417">
    <property type="entry name" value="P-loop_NTPase"/>
</dbReference>
<dbReference type="InterPro" id="IPR008533">
    <property type="entry name" value="DUF815"/>
</dbReference>
<accession>A0A1D9FWN1</accession>
<dbReference type="Proteomes" id="UP000176944">
    <property type="component" value="Chromosome"/>
</dbReference>
<dbReference type="CDD" id="cd00009">
    <property type="entry name" value="AAA"/>
    <property type="match status" value="1"/>
</dbReference>
<organism evidence="2 3">
    <name type="scientific">Moorena producens (strain JHB)</name>
    <dbReference type="NCBI Taxonomy" id="1454205"/>
    <lineage>
        <taxon>Bacteria</taxon>
        <taxon>Bacillati</taxon>
        <taxon>Cyanobacteriota</taxon>
        <taxon>Cyanophyceae</taxon>
        <taxon>Coleofasciculales</taxon>
        <taxon>Coleofasciculaceae</taxon>
        <taxon>Moorena</taxon>
    </lineage>
</organism>
<dbReference type="GO" id="GO:0005524">
    <property type="term" value="F:ATP binding"/>
    <property type="evidence" value="ECO:0007669"/>
    <property type="project" value="UniProtKB-KW"/>
</dbReference>
<name>A0A1D9FWN1_MOOP1</name>
<dbReference type="EMBL" id="CP017708">
    <property type="protein sequence ID" value="AOY79757.1"/>
    <property type="molecule type" value="Genomic_DNA"/>
</dbReference>
<evidence type="ECO:0000259" key="1">
    <source>
        <dbReference type="SMART" id="SM00382"/>
    </source>
</evidence>
<reference evidence="3" key="1">
    <citation type="submission" date="2016-10" db="EMBL/GenBank/DDBJ databases">
        <title>Comparative genomics uncovers the prolific and rare metabolic potential of the cyanobacterial genus Moorea.</title>
        <authorList>
            <person name="Leao T."/>
            <person name="Castelao G."/>
            <person name="Korobeynikov A."/>
            <person name="Monroe E.A."/>
            <person name="Podell S."/>
            <person name="Glukhov E."/>
            <person name="Allen E."/>
            <person name="Gerwick W.H."/>
            <person name="Gerwick L."/>
        </authorList>
    </citation>
    <scope>NUCLEOTIDE SEQUENCE [LARGE SCALE GENOMIC DNA]</scope>
    <source>
        <strain evidence="3">JHB</strain>
    </source>
</reference>
<evidence type="ECO:0000313" key="2">
    <source>
        <dbReference type="EMBL" id="AOY79757.1"/>
    </source>
</evidence>